<dbReference type="AlphaFoldDB" id="A0ABD1HYP8"/>
<comment type="caution">
    <text evidence="9">The sequence shown here is derived from an EMBL/GenBank/DDBJ whole genome shotgun (WGS) entry which is preliminary data.</text>
</comment>
<dbReference type="Proteomes" id="UP001567538">
    <property type="component" value="Unassembled WGS sequence"/>
</dbReference>
<evidence type="ECO:0000256" key="2">
    <source>
        <dbReference type="ARBA" id="ARBA00008668"/>
    </source>
</evidence>
<keyword evidence="4 8" id="KW-0732">Signal</keyword>
<dbReference type="GO" id="GO:0005576">
    <property type="term" value="C:extracellular region"/>
    <property type="evidence" value="ECO:0007669"/>
    <property type="project" value="UniProtKB-SubCell"/>
</dbReference>
<dbReference type="CDD" id="cd01837">
    <property type="entry name" value="SGNH_plant_lipase_like"/>
    <property type="match status" value="1"/>
</dbReference>
<evidence type="ECO:0000256" key="7">
    <source>
        <dbReference type="ARBA" id="ARBA00023098"/>
    </source>
</evidence>
<dbReference type="GO" id="GO:0016787">
    <property type="term" value="F:hydrolase activity"/>
    <property type="evidence" value="ECO:0007669"/>
    <property type="project" value="UniProtKB-KW"/>
</dbReference>
<dbReference type="InterPro" id="IPR035669">
    <property type="entry name" value="SGNH_plant_lipase-like"/>
</dbReference>
<evidence type="ECO:0000256" key="8">
    <source>
        <dbReference type="SAM" id="SignalP"/>
    </source>
</evidence>
<feature type="chain" id="PRO_5044800054" evidence="8">
    <location>
        <begin position="24"/>
        <end position="346"/>
    </location>
</feature>
<feature type="signal peptide" evidence="8">
    <location>
        <begin position="1"/>
        <end position="23"/>
    </location>
</feature>
<name>A0ABD1HYP8_SALDI</name>
<dbReference type="SUPFAM" id="SSF52266">
    <property type="entry name" value="SGNH hydrolase"/>
    <property type="match status" value="1"/>
</dbReference>
<proteinExistence type="inferred from homology"/>
<sequence>MYKTIFTIFMFLVAVNLVPTVHGKKLVPCYFVFGDSLVDNGNNNDRNTVANANFLPYGIDYPDGPTGRFTNGRNVADFIAEALGFADHIPSFATAKGGDAVVNGTNYASGSAGILSGTGKEFGDVISLDDQLQNHQTTIARCNSMLGSAHAAKSHLGQCLYYVGMGSNDYATYTMNPDRPSPDQYASLLIDNYSRQLRELYGYGARKVAVFGLGTIGCVPAAHYMYGMLCTSATKTTSDVFNTKLRSLINVLNQDLVGAKFTYIDTFGIAASKISSFKYPNLECCTVTVGGTCVPQGVACPDRAYFAYFDGYHPTEAAAAVLAKRAFAARSPSDAYPFDIQHLVQM</sequence>
<evidence type="ECO:0000256" key="4">
    <source>
        <dbReference type="ARBA" id="ARBA00022729"/>
    </source>
</evidence>
<evidence type="ECO:0000256" key="3">
    <source>
        <dbReference type="ARBA" id="ARBA00022525"/>
    </source>
</evidence>
<keyword evidence="5" id="KW-0378">Hydrolase</keyword>
<dbReference type="GO" id="GO:0016042">
    <property type="term" value="P:lipid catabolic process"/>
    <property type="evidence" value="ECO:0007669"/>
    <property type="project" value="UniProtKB-KW"/>
</dbReference>
<evidence type="ECO:0000256" key="6">
    <source>
        <dbReference type="ARBA" id="ARBA00022963"/>
    </source>
</evidence>
<evidence type="ECO:0000313" key="10">
    <source>
        <dbReference type="Proteomes" id="UP001567538"/>
    </source>
</evidence>
<evidence type="ECO:0000313" key="9">
    <source>
        <dbReference type="EMBL" id="KAL1560378.1"/>
    </source>
</evidence>
<dbReference type="InterPro" id="IPR001087">
    <property type="entry name" value="GDSL"/>
</dbReference>
<reference evidence="9 10" key="1">
    <citation type="submission" date="2024-06" db="EMBL/GenBank/DDBJ databases">
        <title>A chromosome level genome sequence of Diviner's sage (Salvia divinorum).</title>
        <authorList>
            <person name="Ford S.A."/>
            <person name="Ro D.-K."/>
            <person name="Ness R.W."/>
            <person name="Phillips M.A."/>
        </authorList>
    </citation>
    <scope>NUCLEOTIDE SEQUENCE [LARGE SCALE GENOMIC DNA]</scope>
    <source>
        <strain evidence="9">SAF-2024a</strain>
        <tissue evidence="9">Leaf</tissue>
    </source>
</reference>
<gene>
    <name evidence="9" type="ORF">AAHA92_10592</name>
</gene>
<comment type="similarity">
    <text evidence="2">Belongs to the 'GDSL' lipolytic enzyme family.</text>
</comment>
<dbReference type="EMBL" id="JBEAFC010000004">
    <property type="protein sequence ID" value="KAL1560378.1"/>
    <property type="molecule type" value="Genomic_DNA"/>
</dbReference>
<keyword evidence="6" id="KW-0442">Lipid degradation</keyword>
<keyword evidence="3" id="KW-0964">Secreted</keyword>
<comment type="subcellular location">
    <subcellularLocation>
        <location evidence="1">Secreted</location>
    </subcellularLocation>
</comment>
<evidence type="ECO:0000256" key="5">
    <source>
        <dbReference type="ARBA" id="ARBA00022801"/>
    </source>
</evidence>
<dbReference type="InterPro" id="IPR036514">
    <property type="entry name" value="SGNH_hydro_sf"/>
</dbReference>
<dbReference type="PANTHER" id="PTHR45650:SF84">
    <property type="entry name" value="SGNH HYDROLASE-TYPE ESTERASE DOMAIN-CONTAINING PROTEIN"/>
    <property type="match status" value="1"/>
</dbReference>
<dbReference type="Pfam" id="PF00657">
    <property type="entry name" value="Lipase_GDSL"/>
    <property type="match status" value="1"/>
</dbReference>
<dbReference type="InterPro" id="IPR051238">
    <property type="entry name" value="GDSL_esterase/lipase"/>
</dbReference>
<protein>
    <submittedName>
        <fullName evidence="9">GDSL esterase/lipase-like isoform X1</fullName>
    </submittedName>
</protein>
<keyword evidence="7" id="KW-0443">Lipid metabolism</keyword>
<keyword evidence="10" id="KW-1185">Reference proteome</keyword>
<evidence type="ECO:0000256" key="1">
    <source>
        <dbReference type="ARBA" id="ARBA00004613"/>
    </source>
</evidence>
<dbReference type="Gene3D" id="3.40.50.1110">
    <property type="entry name" value="SGNH hydrolase"/>
    <property type="match status" value="1"/>
</dbReference>
<accession>A0ABD1HYP8</accession>
<dbReference type="PANTHER" id="PTHR45650">
    <property type="entry name" value="GDSL-LIKE LIPASE/ACYLHYDROLASE-RELATED"/>
    <property type="match status" value="1"/>
</dbReference>
<organism evidence="9 10">
    <name type="scientific">Salvia divinorum</name>
    <name type="common">Maria pastora</name>
    <name type="synonym">Diviner's sage</name>
    <dbReference type="NCBI Taxonomy" id="28513"/>
    <lineage>
        <taxon>Eukaryota</taxon>
        <taxon>Viridiplantae</taxon>
        <taxon>Streptophyta</taxon>
        <taxon>Embryophyta</taxon>
        <taxon>Tracheophyta</taxon>
        <taxon>Spermatophyta</taxon>
        <taxon>Magnoliopsida</taxon>
        <taxon>eudicotyledons</taxon>
        <taxon>Gunneridae</taxon>
        <taxon>Pentapetalae</taxon>
        <taxon>asterids</taxon>
        <taxon>lamiids</taxon>
        <taxon>Lamiales</taxon>
        <taxon>Lamiaceae</taxon>
        <taxon>Nepetoideae</taxon>
        <taxon>Mentheae</taxon>
        <taxon>Salviinae</taxon>
        <taxon>Salvia</taxon>
        <taxon>Salvia subgen. Calosphace</taxon>
    </lineage>
</organism>